<sequence>MLPYRGPFNPYLASDKDIEDLLLFTQRREILWNNFLRWRTEIKKMLGDSTFWVNGSFVTTKPDPEDIDVVVLVSFQAYKQANISNPSKLSALKTIFRQKRDGSKERVQPYGGLIDSFIVPCDNIDKDDVNLKYWDRQWSGINESKHYLSTSLSQKGFLEVR</sequence>
<dbReference type="InterPro" id="IPR053860">
    <property type="entry name" value="DUF6932"/>
</dbReference>
<organism evidence="1 2">
    <name type="scientific">Bifidobacterium mongoliense DSM 21395</name>
    <dbReference type="NCBI Taxonomy" id="1437603"/>
    <lineage>
        <taxon>Bacteria</taxon>
        <taxon>Bacillati</taxon>
        <taxon>Actinomycetota</taxon>
        <taxon>Actinomycetes</taxon>
        <taxon>Bifidobacteriales</taxon>
        <taxon>Bifidobacteriaceae</taxon>
        <taxon>Bifidobacterium</taxon>
    </lineage>
</organism>
<evidence type="ECO:0000313" key="1">
    <source>
        <dbReference type="EMBL" id="KFI76524.1"/>
    </source>
</evidence>
<gene>
    <name evidence="1" type="ORF">BMON_1121</name>
</gene>
<comment type="caution">
    <text evidence="1">The sequence shown here is derived from an EMBL/GenBank/DDBJ whole genome shotgun (WGS) entry which is preliminary data.</text>
</comment>
<evidence type="ECO:0000313" key="2">
    <source>
        <dbReference type="Proteomes" id="UP000029082"/>
    </source>
</evidence>
<reference evidence="1 2" key="1">
    <citation type="submission" date="2014-03" db="EMBL/GenBank/DDBJ databases">
        <title>Genomics of Bifidobacteria.</title>
        <authorList>
            <person name="Ventura M."/>
            <person name="Milani C."/>
            <person name="Lugli G.A."/>
        </authorList>
    </citation>
    <scope>NUCLEOTIDE SEQUENCE [LARGE SCALE GENOMIC DNA]</scope>
    <source>
        <strain evidence="1 2">DSM 21395</strain>
    </source>
</reference>
<dbReference type="EMBL" id="JGZE01000013">
    <property type="protein sequence ID" value="KFI76524.1"/>
    <property type="molecule type" value="Genomic_DNA"/>
</dbReference>
<dbReference type="Pfam" id="PF22014">
    <property type="entry name" value="DUF6932"/>
    <property type="match status" value="1"/>
</dbReference>
<protein>
    <submittedName>
        <fullName evidence="1">Uncharacterized protein</fullName>
    </submittedName>
</protein>
<dbReference type="STRING" id="1437603.GCA_000771525_00957"/>
<dbReference type="AlphaFoldDB" id="A0A087BZS4"/>
<accession>A0A087BZS4</accession>
<keyword evidence="2" id="KW-1185">Reference proteome</keyword>
<proteinExistence type="predicted"/>
<name>A0A087BZS4_9BIFI</name>
<dbReference type="Proteomes" id="UP000029082">
    <property type="component" value="Unassembled WGS sequence"/>
</dbReference>